<dbReference type="PANTHER" id="PTHR35089">
    <property type="entry name" value="CHAPERONE PROTEIN SKP"/>
    <property type="match status" value="1"/>
</dbReference>
<evidence type="ECO:0000256" key="1">
    <source>
        <dbReference type="ARBA" id="ARBA00009091"/>
    </source>
</evidence>
<dbReference type="Pfam" id="PF03938">
    <property type="entry name" value="OmpH"/>
    <property type="match status" value="1"/>
</dbReference>
<proteinExistence type="inferred from homology"/>
<gene>
    <name evidence="4" type="ORF">IAC54_05685</name>
</gene>
<dbReference type="InterPro" id="IPR024930">
    <property type="entry name" value="Skp_dom_sf"/>
</dbReference>
<dbReference type="SUPFAM" id="SSF111384">
    <property type="entry name" value="OmpH-like"/>
    <property type="match status" value="1"/>
</dbReference>
<reference evidence="4" key="1">
    <citation type="submission" date="2020-10" db="EMBL/GenBank/DDBJ databases">
        <authorList>
            <person name="Gilroy R."/>
        </authorList>
    </citation>
    <scope>NUCLEOTIDE SEQUENCE</scope>
    <source>
        <strain evidence="4">G3-4614</strain>
    </source>
</reference>
<name>A0A9D9E7D8_9BACT</name>
<organism evidence="4 5">
    <name type="scientific">Candidatus Caccoplasma merdipullorum</name>
    <dbReference type="NCBI Taxonomy" id="2840718"/>
    <lineage>
        <taxon>Bacteria</taxon>
        <taxon>Pseudomonadati</taxon>
        <taxon>Bacteroidota</taxon>
        <taxon>Bacteroidia</taxon>
        <taxon>Bacteroidales</taxon>
        <taxon>Bacteroidaceae</taxon>
        <taxon>Bacteroidaceae incertae sedis</taxon>
        <taxon>Candidatus Caccoplasma</taxon>
    </lineage>
</organism>
<feature type="chain" id="PRO_5038373011" evidence="3">
    <location>
        <begin position="20"/>
        <end position="170"/>
    </location>
</feature>
<evidence type="ECO:0000313" key="5">
    <source>
        <dbReference type="Proteomes" id="UP000823636"/>
    </source>
</evidence>
<dbReference type="AlphaFoldDB" id="A0A9D9E7D8"/>
<accession>A0A9D9E7D8</accession>
<comment type="caution">
    <text evidence="4">The sequence shown here is derived from an EMBL/GenBank/DDBJ whole genome shotgun (WGS) entry which is preliminary data.</text>
</comment>
<evidence type="ECO:0000256" key="2">
    <source>
        <dbReference type="ARBA" id="ARBA00022729"/>
    </source>
</evidence>
<feature type="signal peptide" evidence="3">
    <location>
        <begin position="1"/>
        <end position="19"/>
    </location>
</feature>
<reference evidence="4" key="2">
    <citation type="journal article" date="2021" name="PeerJ">
        <title>Extensive microbial diversity within the chicken gut microbiome revealed by metagenomics and culture.</title>
        <authorList>
            <person name="Gilroy R."/>
            <person name="Ravi A."/>
            <person name="Getino M."/>
            <person name="Pursley I."/>
            <person name="Horton D.L."/>
            <person name="Alikhan N.F."/>
            <person name="Baker D."/>
            <person name="Gharbi K."/>
            <person name="Hall N."/>
            <person name="Watson M."/>
            <person name="Adriaenssens E.M."/>
            <person name="Foster-Nyarko E."/>
            <person name="Jarju S."/>
            <person name="Secka A."/>
            <person name="Antonio M."/>
            <person name="Oren A."/>
            <person name="Chaudhuri R.R."/>
            <person name="La Ragione R."/>
            <person name="Hildebrand F."/>
            <person name="Pallen M.J."/>
        </authorList>
    </citation>
    <scope>NUCLEOTIDE SEQUENCE</scope>
    <source>
        <strain evidence="4">G3-4614</strain>
    </source>
</reference>
<evidence type="ECO:0000256" key="3">
    <source>
        <dbReference type="SAM" id="SignalP"/>
    </source>
</evidence>
<dbReference type="EMBL" id="JADIMW010000063">
    <property type="protein sequence ID" value="MBO8438374.1"/>
    <property type="molecule type" value="Genomic_DNA"/>
</dbReference>
<dbReference type="Proteomes" id="UP000823636">
    <property type="component" value="Unassembled WGS sequence"/>
</dbReference>
<dbReference type="SMART" id="SM00935">
    <property type="entry name" value="OmpH"/>
    <property type="match status" value="1"/>
</dbReference>
<comment type="similarity">
    <text evidence="1">Belongs to the Skp family.</text>
</comment>
<dbReference type="GO" id="GO:0005829">
    <property type="term" value="C:cytosol"/>
    <property type="evidence" value="ECO:0007669"/>
    <property type="project" value="TreeGrafter"/>
</dbReference>
<dbReference type="InterPro" id="IPR005632">
    <property type="entry name" value="Chaperone_Skp"/>
</dbReference>
<protein>
    <submittedName>
        <fullName evidence="4">OmpH family outer membrane protein</fullName>
    </submittedName>
</protein>
<dbReference type="GO" id="GO:0051082">
    <property type="term" value="F:unfolded protein binding"/>
    <property type="evidence" value="ECO:0007669"/>
    <property type="project" value="InterPro"/>
</dbReference>
<dbReference type="GO" id="GO:0050821">
    <property type="term" value="P:protein stabilization"/>
    <property type="evidence" value="ECO:0007669"/>
    <property type="project" value="TreeGrafter"/>
</dbReference>
<dbReference type="Gene3D" id="3.30.910.20">
    <property type="entry name" value="Skp domain"/>
    <property type="match status" value="1"/>
</dbReference>
<evidence type="ECO:0000313" key="4">
    <source>
        <dbReference type="EMBL" id="MBO8438374.1"/>
    </source>
</evidence>
<sequence>MLKRLLIIALMAMPVCAIAQNTSNMKFATVRLQEIFQLMPETTEANTKLQDISKKYEDENLKMKEEFEKKYSDYVSQRDSLPENIRTRREQELQEISQRISNFMEVARTDIEQQQEAMIAPIQEKLMNAVKEVGVEGDYVYVLDESSVAFKGSMAEDITDKVKTKLGITQ</sequence>
<keyword evidence="2 3" id="KW-0732">Signal</keyword>
<dbReference type="PANTHER" id="PTHR35089:SF1">
    <property type="entry name" value="CHAPERONE PROTEIN SKP"/>
    <property type="match status" value="1"/>
</dbReference>